<sequence>VIQKGTLREPSARQTSEQKTMEALNSTQELIELVKQRESAGKGYTLPVKALCPPPRPRRRTEQPGEPRPLYPWEERQLHWQQRQNTADPENTPQSKEAAGGVKAMSTPPKMPSKLKKRRPSSEPSQTPFLQYHQSRTVTETTKPFVRSRRSHPSMAIGGMGQGGGSVMLGVPPSVLVTSSK</sequence>
<keyword evidence="3" id="KW-1185">Reference proteome</keyword>
<feature type="region of interest" description="Disordered" evidence="1">
    <location>
        <begin position="36"/>
        <end position="181"/>
    </location>
</feature>
<feature type="compositionally biased region" description="Polar residues" evidence="1">
    <location>
        <begin position="79"/>
        <end position="95"/>
    </location>
</feature>
<dbReference type="AlphaFoldDB" id="A0AAE0CAK7"/>
<dbReference type="EMBL" id="LGRX02026415">
    <property type="protein sequence ID" value="KAK3250919.1"/>
    <property type="molecule type" value="Genomic_DNA"/>
</dbReference>
<reference evidence="2 3" key="1">
    <citation type="journal article" date="2015" name="Genome Biol. Evol.">
        <title>Comparative Genomics of a Bacterivorous Green Alga Reveals Evolutionary Causalities and Consequences of Phago-Mixotrophic Mode of Nutrition.</title>
        <authorList>
            <person name="Burns J.A."/>
            <person name="Paasch A."/>
            <person name="Narechania A."/>
            <person name="Kim E."/>
        </authorList>
    </citation>
    <scope>NUCLEOTIDE SEQUENCE [LARGE SCALE GENOMIC DNA]</scope>
    <source>
        <strain evidence="2 3">PLY_AMNH</strain>
    </source>
</reference>
<name>A0AAE0CAK7_9CHLO</name>
<feature type="region of interest" description="Disordered" evidence="1">
    <location>
        <begin position="1"/>
        <end position="24"/>
    </location>
</feature>
<gene>
    <name evidence="2" type="ORF">CYMTET_39727</name>
</gene>
<feature type="compositionally biased region" description="Gly residues" evidence="1">
    <location>
        <begin position="158"/>
        <end position="167"/>
    </location>
</feature>
<proteinExistence type="predicted"/>
<feature type="compositionally biased region" description="Basic and acidic residues" evidence="1">
    <location>
        <begin position="1"/>
        <end position="11"/>
    </location>
</feature>
<evidence type="ECO:0000313" key="3">
    <source>
        <dbReference type="Proteomes" id="UP001190700"/>
    </source>
</evidence>
<accession>A0AAE0CAK7</accession>
<comment type="caution">
    <text evidence="2">The sequence shown here is derived from an EMBL/GenBank/DDBJ whole genome shotgun (WGS) entry which is preliminary data.</text>
</comment>
<evidence type="ECO:0000256" key="1">
    <source>
        <dbReference type="SAM" id="MobiDB-lite"/>
    </source>
</evidence>
<dbReference type="Proteomes" id="UP001190700">
    <property type="component" value="Unassembled WGS sequence"/>
</dbReference>
<feature type="non-terminal residue" evidence="2">
    <location>
        <position position="1"/>
    </location>
</feature>
<feature type="compositionally biased region" description="Polar residues" evidence="1">
    <location>
        <begin position="12"/>
        <end position="24"/>
    </location>
</feature>
<organism evidence="2 3">
    <name type="scientific">Cymbomonas tetramitiformis</name>
    <dbReference type="NCBI Taxonomy" id="36881"/>
    <lineage>
        <taxon>Eukaryota</taxon>
        <taxon>Viridiplantae</taxon>
        <taxon>Chlorophyta</taxon>
        <taxon>Pyramimonadophyceae</taxon>
        <taxon>Pyramimonadales</taxon>
        <taxon>Pyramimonadaceae</taxon>
        <taxon>Cymbomonas</taxon>
    </lineage>
</organism>
<evidence type="ECO:0000313" key="2">
    <source>
        <dbReference type="EMBL" id="KAK3250919.1"/>
    </source>
</evidence>
<protein>
    <submittedName>
        <fullName evidence="2">Uncharacterized protein</fullName>
    </submittedName>
</protein>
<feature type="compositionally biased region" description="Polar residues" evidence="1">
    <location>
        <begin position="122"/>
        <end position="142"/>
    </location>
</feature>